<reference evidence="9" key="1">
    <citation type="submission" date="2019-02" db="EMBL/GenBank/DDBJ databases">
        <authorList>
            <person name="Gruber-Vodicka R. H."/>
            <person name="Seah K. B. B."/>
        </authorList>
    </citation>
    <scope>NUCLEOTIDE SEQUENCE</scope>
    <source>
        <strain evidence="9">BECK_BY1</strain>
    </source>
</reference>
<comment type="subunit">
    <text evidence="7">Homohexamer; trimer of dimers.</text>
</comment>
<feature type="active site" evidence="7">
    <location>
        <position position="128"/>
    </location>
</feature>
<feature type="binding site" evidence="7">
    <location>
        <begin position="75"/>
        <end position="77"/>
    </location>
    <ligand>
        <name>substrate</name>
    </ligand>
</feature>
<dbReference type="NCBIfam" id="TIGR00581">
    <property type="entry name" value="moaC"/>
    <property type="match status" value="1"/>
</dbReference>
<dbReference type="EC" id="4.6.1.17" evidence="3 7"/>
<proteinExistence type="inferred from homology"/>
<keyword evidence="4 7" id="KW-0501">Molybdenum cofactor biosynthesis</keyword>
<dbReference type="Gene3D" id="3.30.70.640">
    <property type="entry name" value="Molybdopterin cofactor biosynthesis C (MoaC) domain"/>
    <property type="match status" value="1"/>
</dbReference>
<dbReference type="InterPro" id="IPR047594">
    <property type="entry name" value="MoaC_bact/euk"/>
</dbReference>
<gene>
    <name evidence="7" type="primary">moaC</name>
    <name evidence="9" type="ORF">BECKTUN1418D_GA0071000_100413</name>
</gene>
<comment type="caution">
    <text evidence="7">Lacks conserved residue(s) required for the propagation of feature annotation.</text>
</comment>
<dbReference type="GO" id="GO:0006777">
    <property type="term" value="P:Mo-molybdopterin cofactor biosynthetic process"/>
    <property type="evidence" value="ECO:0007669"/>
    <property type="project" value="UniProtKB-UniRule"/>
</dbReference>
<evidence type="ECO:0000256" key="6">
    <source>
        <dbReference type="ARBA" id="ARBA00055087"/>
    </source>
</evidence>
<evidence type="ECO:0000256" key="7">
    <source>
        <dbReference type="HAMAP-Rule" id="MF_01224"/>
    </source>
</evidence>
<dbReference type="AlphaFoldDB" id="A0A450ZB28"/>
<evidence type="ECO:0000256" key="2">
    <source>
        <dbReference type="ARBA" id="ARBA00005046"/>
    </source>
</evidence>
<sequence>MQSPKLTHLNEKGEARMVDVGAKAETLRIARAEGFINMPVRFIDQLTTLKKGNAYEIARLAGIMGAKRTSDLIPLCHNLNLDNISLEFEPDPEKGRVRVLAESRCHGRTGVELEALTAVTVALLTLYDMGKAVERGMEINGIRVLYKSGGKSGTWQREGLSS</sequence>
<evidence type="ECO:0000259" key="8">
    <source>
        <dbReference type="Pfam" id="PF01967"/>
    </source>
</evidence>
<evidence type="ECO:0000256" key="5">
    <source>
        <dbReference type="ARBA" id="ARBA00023239"/>
    </source>
</evidence>
<keyword evidence="5 7" id="KW-0456">Lyase</keyword>
<dbReference type="GO" id="GO:0061799">
    <property type="term" value="F:cyclic pyranopterin monophosphate synthase activity"/>
    <property type="evidence" value="ECO:0007669"/>
    <property type="project" value="UniProtKB-UniRule"/>
</dbReference>
<dbReference type="Pfam" id="PF01967">
    <property type="entry name" value="MoaC"/>
    <property type="match status" value="1"/>
</dbReference>
<dbReference type="HAMAP" id="MF_01224_B">
    <property type="entry name" value="MoaC_B"/>
    <property type="match status" value="1"/>
</dbReference>
<dbReference type="PANTHER" id="PTHR22960">
    <property type="entry name" value="MOLYBDOPTERIN COFACTOR SYNTHESIS PROTEIN A"/>
    <property type="match status" value="1"/>
</dbReference>
<name>A0A450ZB28_9GAMM</name>
<protein>
    <recommendedName>
        <fullName evidence="3 7">Cyclic pyranopterin monophosphate synthase</fullName>
        <ecNumber evidence="3 7">4.6.1.17</ecNumber>
    </recommendedName>
    <alternativeName>
        <fullName evidence="7">Molybdenum cofactor biosynthesis protein C</fullName>
    </alternativeName>
</protein>
<accession>A0A450ZB28</accession>
<dbReference type="EMBL" id="CAADFX010000004">
    <property type="protein sequence ID" value="VFK50983.1"/>
    <property type="molecule type" value="Genomic_DNA"/>
</dbReference>
<dbReference type="InterPro" id="IPR023045">
    <property type="entry name" value="MoaC"/>
</dbReference>
<dbReference type="InterPro" id="IPR036522">
    <property type="entry name" value="MoaC_sf"/>
</dbReference>
<comment type="catalytic activity">
    <reaction evidence="1 7">
        <text>(8S)-3',8-cyclo-7,8-dihydroguanosine 5'-triphosphate = cyclic pyranopterin phosphate + diphosphate</text>
        <dbReference type="Rhea" id="RHEA:49580"/>
        <dbReference type="ChEBI" id="CHEBI:33019"/>
        <dbReference type="ChEBI" id="CHEBI:59648"/>
        <dbReference type="ChEBI" id="CHEBI:131766"/>
        <dbReference type="EC" id="4.6.1.17"/>
    </reaction>
</comment>
<dbReference type="CDD" id="cd01420">
    <property type="entry name" value="MoaC_PE"/>
    <property type="match status" value="1"/>
</dbReference>
<comment type="pathway">
    <text evidence="2 7">Cofactor biosynthesis; molybdopterin biosynthesis.</text>
</comment>
<dbReference type="InterPro" id="IPR002820">
    <property type="entry name" value="Mopterin_CF_biosynth-C_dom"/>
</dbReference>
<comment type="similarity">
    <text evidence="7">Belongs to the MoaC family.</text>
</comment>
<dbReference type="SUPFAM" id="SSF55040">
    <property type="entry name" value="Molybdenum cofactor biosynthesis protein C, MoaC"/>
    <property type="match status" value="1"/>
</dbReference>
<dbReference type="UniPathway" id="UPA00344"/>
<dbReference type="InterPro" id="IPR050105">
    <property type="entry name" value="MoCo_biosynth_MoaA/MoaC"/>
</dbReference>
<evidence type="ECO:0000313" key="9">
    <source>
        <dbReference type="EMBL" id="VFK50983.1"/>
    </source>
</evidence>
<dbReference type="NCBIfam" id="NF006870">
    <property type="entry name" value="PRK09364.1"/>
    <property type="match status" value="1"/>
</dbReference>
<feature type="domain" description="Molybdopterin cofactor biosynthesis C (MoaC)" evidence="8">
    <location>
        <begin position="17"/>
        <end position="150"/>
    </location>
</feature>
<evidence type="ECO:0000256" key="3">
    <source>
        <dbReference type="ARBA" id="ARBA00012575"/>
    </source>
</evidence>
<organism evidence="9">
    <name type="scientific">Candidatus Kentrum sp. TUN</name>
    <dbReference type="NCBI Taxonomy" id="2126343"/>
    <lineage>
        <taxon>Bacteria</taxon>
        <taxon>Pseudomonadati</taxon>
        <taxon>Pseudomonadota</taxon>
        <taxon>Gammaproteobacteria</taxon>
        <taxon>Candidatus Kentrum</taxon>
    </lineage>
</organism>
<evidence type="ECO:0000256" key="1">
    <source>
        <dbReference type="ARBA" id="ARBA00001637"/>
    </source>
</evidence>
<evidence type="ECO:0000256" key="4">
    <source>
        <dbReference type="ARBA" id="ARBA00023150"/>
    </source>
</evidence>
<comment type="function">
    <text evidence="6 7">Catalyzes the conversion of (8S)-3',8-cyclo-7,8-dihydroguanosine 5'-triphosphate to cyclic pyranopterin monophosphate (cPMP).</text>
</comment>